<proteinExistence type="predicted"/>
<dbReference type="EMBL" id="UINC01018004">
    <property type="protein sequence ID" value="SVA75210.1"/>
    <property type="molecule type" value="Genomic_DNA"/>
</dbReference>
<protein>
    <submittedName>
        <fullName evidence="1">Uncharacterized protein</fullName>
    </submittedName>
</protein>
<evidence type="ECO:0000313" key="1">
    <source>
        <dbReference type="EMBL" id="SVA75210.1"/>
    </source>
</evidence>
<reference evidence="1" key="1">
    <citation type="submission" date="2018-05" db="EMBL/GenBank/DDBJ databases">
        <authorList>
            <person name="Lanie J.A."/>
            <person name="Ng W.-L."/>
            <person name="Kazmierczak K.M."/>
            <person name="Andrzejewski T.M."/>
            <person name="Davidsen T.M."/>
            <person name="Wayne K.J."/>
            <person name="Tettelin H."/>
            <person name="Glass J.I."/>
            <person name="Rusch D."/>
            <person name="Podicherti R."/>
            <person name="Tsui H.-C.T."/>
            <person name="Winkler M.E."/>
        </authorList>
    </citation>
    <scope>NUCLEOTIDE SEQUENCE</scope>
</reference>
<name>A0A381YE96_9ZZZZ</name>
<organism evidence="1">
    <name type="scientific">marine metagenome</name>
    <dbReference type="NCBI Taxonomy" id="408172"/>
    <lineage>
        <taxon>unclassified sequences</taxon>
        <taxon>metagenomes</taxon>
        <taxon>ecological metagenomes</taxon>
    </lineage>
</organism>
<accession>A0A381YE96</accession>
<dbReference type="AlphaFoldDB" id="A0A381YE96"/>
<sequence>MSFVPYVFAQTDNVNAGSDKFISRGNNATNSKKPLVLKPEMVSEFVDHTKKVNQALASSDQENIGREAMAMTTEITKSNSDQENIGREAMAMITEITKSNILYEKNKSSANLAFEEQKFKDREKHNKEMKEYNERYNKKYLASFKRLQKMRGQHAGYSGVHSDYSAYLQQFLASTSR</sequence>
<gene>
    <name evidence="1" type="ORF">METZ01_LOCUS128064</name>
</gene>